<keyword evidence="1" id="KW-0472">Membrane</keyword>
<keyword evidence="1" id="KW-0812">Transmembrane</keyword>
<accession>C6LAF0</accession>
<evidence type="ECO:0000313" key="2">
    <source>
        <dbReference type="EMBL" id="EET62557.1"/>
    </source>
</evidence>
<sequence length="162" mass="19092">MAWFLSSVMDISKMTTWMKDLYVLIADLPAWAKTIIALLIVAYLFYKKKLKHKEKMKNMQLKRDIRRQKEITKRTKIIAESLTKMNESNNQLSKTKTLFGKCNVIDYSDEQRKGLAKKFDAKMMDTINDEIEEIFSKESTPVCKDEKAKQINFPKNKKKRSK</sequence>
<proteinExistence type="predicted"/>
<dbReference type="Proteomes" id="UP000005561">
    <property type="component" value="Unassembled WGS sequence"/>
</dbReference>
<gene>
    <name evidence="2" type="ORF">BRYFOR_05592</name>
</gene>
<dbReference type="EMBL" id="ACCL02000002">
    <property type="protein sequence ID" value="EET62557.1"/>
    <property type="molecule type" value="Genomic_DNA"/>
</dbReference>
<comment type="caution">
    <text evidence="2">The sequence shown here is derived from an EMBL/GenBank/DDBJ whole genome shotgun (WGS) entry which is preliminary data.</text>
</comment>
<keyword evidence="3" id="KW-1185">Reference proteome</keyword>
<name>C6LAF0_9FIRM</name>
<evidence type="ECO:0000256" key="1">
    <source>
        <dbReference type="SAM" id="Phobius"/>
    </source>
</evidence>
<organism evidence="2 3">
    <name type="scientific">Marvinbryantia formatexigens DSM 14469</name>
    <dbReference type="NCBI Taxonomy" id="478749"/>
    <lineage>
        <taxon>Bacteria</taxon>
        <taxon>Bacillati</taxon>
        <taxon>Bacillota</taxon>
        <taxon>Clostridia</taxon>
        <taxon>Lachnospirales</taxon>
        <taxon>Lachnospiraceae</taxon>
        <taxon>Marvinbryantia</taxon>
    </lineage>
</organism>
<feature type="transmembrane region" description="Helical" evidence="1">
    <location>
        <begin position="22"/>
        <end position="46"/>
    </location>
</feature>
<evidence type="ECO:0000313" key="3">
    <source>
        <dbReference type="Proteomes" id="UP000005561"/>
    </source>
</evidence>
<protein>
    <submittedName>
        <fullName evidence="2">Uncharacterized protein</fullName>
    </submittedName>
</protein>
<keyword evidence="1" id="KW-1133">Transmembrane helix</keyword>
<reference evidence="2" key="1">
    <citation type="submission" date="2009-07" db="EMBL/GenBank/DDBJ databases">
        <authorList>
            <person name="Weinstock G."/>
            <person name="Sodergren E."/>
            <person name="Clifton S."/>
            <person name="Fulton L."/>
            <person name="Fulton B."/>
            <person name="Courtney L."/>
            <person name="Fronick C."/>
            <person name="Harrison M."/>
            <person name="Strong C."/>
            <person name="Farmer C."/>
            <person name="Delahaunty K."/>
            <person name="Markovic C."/>
            <person name="Hall O."/>
            <person name="Minx P."/>
            <person name="Tomlinson C."/>
            <person name="Mitreva M."/>
            <person name="Nelson J."/>
            <person name="Hou S."/>
            <person name="Wollam A."/>
            <person name="Pepin K.H."/>
            <person name="Johnson M."/>
            <person name="Bhonagiri V."/>
            <person name="Nash W.E."/>
            <person name="Warren W."/>
            <person name="Chinwalla A."/>
            <person name="Mardis E.R."/>
            <person name="Wilson R.K."/>
        </authorList>
    </citation>
    <scope>NUCLEOTIDE SEQUENCE [LARGE SCALE GENOMIC DNA]</scope>
    <source>
        <strain evidence="2">DSM 14469</strain>
    </source>
</reference>
<dbReference type="AlphaFoldDB" id="C6LAF0"/>